<keyword evidence="2" id="KW-0805">Transcription regulation</keyword>
<evidence type="ECO:0000256" key="6">
    <source>
        <dbReference type="ARBA" id="ARBA00023242"/>
    </source>
</evidence>
<evidence type="ECO:0000313" key="8">
    <source>
        <dbReference type="EMBL" id="CAI8598519.1"/>
    </source>
</evidence>
<dbReference type="AlphaFoldDB" id="A0AAV0ZL91"/>
<dbReference type="InterPro" id="IPR003035">
    <property type="entry name" value="RWP-RK_dom"/>
</dbReference>
<accession>A0AAV0ZL91</accession>
<evidence type="ECO:0000256" key="5">
    <source>
        <dbReference type="ARBA" id="ARBA00023163"/>
    </source>
</evidence>
<keyword evidence="3" id="KW-0175">Coiled coil</keyword>
<comment type="function">
    <text evidence="1">Putative transcription factor.</text>
</comment>
<dbReference type="GO" id="GO:0003677">
    <property type="term" value="F:DNA binding"/>
    <property type="evidence" value="ECO:0007669"/>
    <property type="project" value="UniProtKB-KW"/>
</dbReference>
<evidence type="ECO:0000256" key="4">
    <source>
        <dbReference type="ARBA" id="ARBA00023125"/>
    </source>
</evidence>
<evidence type="ECO:0000256" key="1">
    <source>
        <dbReference type="ARBA" id="ARBA00004049"/>
    </source>
</evidence>
<dbReference type="PROSITE" id="PS51519">
    <property type="entry name" value="RWP_RK"/>
    <property type="match status" value="1"/>
</dbReference>
<dbReference type="GO" id="GO:0003700">
    <property type="term" value="F:DNA-binding transcription factor activity"/>
    <property type="evidence" value="ECO:0007669"/>
    <property type="project" value="InterPro"/>
</dbReference>
<proteinExistence type="predicted"/>
<dbReference type="PANTHER" id="PTHR46373">
    <property type="entry name" value="PROTEIN RKD4"/>
    <property type="match status" value="1"/>
</dbReference>
<feature type="domain" description="RWP-RK" evidence="7">
    <location>
        <begin position="139"/>
        <end position="222"/>
    </location>
</feature>
<evidence type="ECO:0000256" key="2">
    <source>
        <dbReference type="ARBA" id="ARBA00023015"/>
    </source>
</evidence>
<evidence type="ECO:0000256" key="3">
    <source>
        <dbReference type="ARBA" id="ARBA00023054"/>
    </source>
</evidence>
<dbReference type="InterPro" id="IPR044607">
    <property type="entry name" value="RKD-like"/>
</dbReference>
<keyword evidence="9" id="KW-1185">Reference proteome</keyword>
<evidence type="ECO:0000313" key="9">
    <source>
        <dbReference type="Proteomes" id="UP001157006"/>
    </source>
</evidence>
<dbReference type="Proteomes" id="UP001157006">
    <property type="component" value="Chromosome 2"/>
</dbReference>
<dbReference type="Pfam" id="PF02042">
    <property type="entry name" value="RWP-RK"/>
    <property type="match status" value="1"/>
</dbReference>
<keyword evidence="5" id="KW-0804">Transcription</keyword>
<dbReference type="EMBL" id="OX451737">
    <property type="protein sequence ID" value="CAI8598519.1"/>
    <property type="molecule type" value="Genomic_DNA"/>
</dbReference>
<name>A0AAV0ZL91_VICFA</name>
<organism evidence="8 9">
    <name type="scientific">Vicia faba</name>
    <name type="common">Broad bean</name>
    <name type="synonym">Faba vulgaris</name>
    <dbReference type="NCBI Taxonomy" id="3906"/>
    <lineage>
        <taxon>Eukaryota</taxon>
        <taxon>Viridiplantae</taxon>
        <taxon>Streptophyta</taxon>
        <taxon>Embryophyta</taxon>
        <taxon>Tracheophyta</taxon>
        <taxon>Spermatophyta</taxon>
        <taxon>Magnoliopsida</taxon>
        <taxon>eudicotyledons</taxon>
        <taxon>Gunneridae</taxon>
        <taxon>Pentapetalae</taxon>
        <taxon>rosids</taxon>
        <taxon>fabids</taxon>
        <taxon>Fabales</taxon>
        <taxon>Fabaceae</taxon>
        <taxon>Papilionoideae</taxon>
        <taxon>50 kb inversion clade</taxon>
        <taxon>NPAAA clade</taxon>
        <taxon>Hologalegina</taxon>
        <taxon>IRL clade</taxon>
        <taxon>Fabeae</taxon>
        <taxon>Vicia</taxon>
    </lineage>
</organism>
<reference evidence="8 9" key="1">
    <citation type="submission" date="2023-01" db="EMBL/GenBank/DDBJ databases">
        <authorList>
            <person name="Kreplak J."/>
        </authorList>
    </citation>
    <scope>NUCLEOTIDE SEQUENCE [LARGE SCALE GENOMIC DNA]</scope>
</reference>
<keyword evidence="4" id="KW-0238">DNA-binding</keyword>
<gene>
    <name evidence="8" type="ORF">VFH_II131720</name>
</gene>
<evidence type="ECO:0000259" key="7">
    <source>
        <dbReference type="PROSITE" id="PS51519"/>
    </source>
</evidence>
<sequence>MELYGEHEIALASNWYCNTQPLQDDTDKITDFSRFEGFPEFDWETEVSCQSNHLYVNEFKDLEIFNFHFNLPLFHENFEVNNQNPLNVVFPVLEQCSEKDESIGECSFAESSVKTGNAFSRFVKKEEEYEYQEESRLPLSSGSTSLSRNKKFSLQYDEIKKHFDVPITLAAKRLNIGVTLLKKRCRELNITRWPHRKLKSLMLLMDNLKEMGLDDEVAKLEKQKKLLEKIPGMELNEETKKLRQVCFKNCYKKRRLLTYHC</sequence>
<protein>
    <recommendedName>
        <fullName evidence="7">RWP-RK domain-containing protein</fullName>
    </recommendedName>
</protein>
<dbReference type="PANTHER" id="PTHR46373:SF20">
    <property type="entry name" value="PROTEIN RKD1"/>
    <property type="match status" value="1"/>
</dbReference>
<keyword evidence="6" id="KW-0539">Nucleus</keyword>